<protein>
    <submittedName>
        <fullName evidence="1">Uncharacterized protein</fullName>
    </submittedName>
</protein>
<proteinExistence type="predicted"/>
<keyword evidence="2" id="KW-1185">Reference proteome</keyword>
<evidence type="ECO:0000313" key="2">
    <source>
        <dbReference type="Proteomes" id="UP001431313"/>
    </source>
</evidence>
<dbReference type="Proteomes" id="UP001431313">
    <property type="component" value="Unassembled WGS sequence"/>
</dbReference>
<comment type="caution">
    <text evidence="1">The sequence shown here is derived from an EMBL/GenBank/DDBJ whole genome shotgun (WGS) entry which is preliminary data.</text>
</comment>
<gene>
    <name evidence="1" type="ORF">NX801_03350</name>
</gene>
<organism evidence="1 2">
    <name type="scientific">Streptomyces pyxinae</name>
    <dbReference type="NCBI Taxonomy" id="2970734"/>
    <lineage>
        <taxon>Bacteria</taxon>
        <taxon>Bacillati</taxon>
        <taxon>Actinomycetota</taxon>
        <taxon>Actinomycetes</taxon>
        <taxon>Kitasatosporales</taxon>
        <taxon>Streptomycetaceae</taxon>
        <taxon>Streptomyces</taxon>
    </lineage>
</organism>
<evidence type="ECO:0000313" key="1">
    <source>
        <dbReference type="EMBL" id="MCS0634710.1"/>
    </source>
</evidence>
<sequence length="359" mass="36781">MTTPTERACLLSYALTTAPAPLTAGPAGPAPGEQNEPAFAELALVVSNSGTEPVRCARIALVLPVGTLAQDLTENGGSIAPAVEPAGAWTVVPVQSDVLVAVPKADTALFPAAGDTRARGTGDAGSARFEVTPRDGTTAVVTTDGLCLTLRDLMVSPRAGVAGIEIEEWSSPGDEALPDTPATLRLDVPKFPFRPGTPDPGTGRALAAFTAQGGPPATEVPAGTPVRLEWNHLRGDTHELYAHGQRLGDGPEQQEQIAGGSAFDLPGGLTRDTAFALKTVLPTPDGGSVAGWDHLTVCVTDQTLETLTVEGDTAVGGDLVIGRDMRVTGDLDATGDIATDAHFLDPTGKPPWRGAPATD</sequence>
<dbReference type="RefSeq" id="WP_258785348.1">
    <property type="nucleotide sequence ID" value="NZ_JANUGQ010000002.1"/>
</dbReference>
<dbReference type="EMBL" id="JANUGQ010000002">
    <property type="protein sequence ID" value="MCS0634710.1"/>
    <property type="molecule type" value="Genomic_DNA"/>
</dbReference>
<accession>A0ABT2CBL1</accession>
<reference evidence="1" key="1">
    <citation type="submission" date="2022-08" db="EMBL/GenBank/DDBJ databases">
        <authorList>
            <person name="Somphong A."/>
            <person name="Phongsopitanun W."/>
        </authorList>
    </citation>
    <scope>NUCLEOTIDE SEQUENCE</scope>
    <source>
        <strain evidence="1">LP05-1</strain>
    </source>
</reference>
<name>A0ABT2CBL1_9ACTN</name>